<proteinExistence type="predicted"/>
<evidence type="ECO:0000313" key="1">
    <source>
        <dbReference type="EMBL" id="DAD56016.1"/>
    </source>
</evidence>
<organism evidence="1">
    <name type="scientific">Bacteriophage sp</name>
    <dbReference type="NCBI Taxonomy" id="38018"/>
    <lineage>
        <taxon>Viruses</taxon>
    </lineage>
</organism>
<accession>A0A8D9PEX8</accession>
<dbReference type="EMBL" id="BK029940">
    <property type="protein sequence ID" value="DAD56016.1"/>
    <property type="molecule type" value="Genomic_DNA"/>
</dbReference>
<reference evidence="1" key="1">
    <citation type="journal article" date="2021" name="Proc. Natl. Acad. Sci. U.S.A.">
        <title>A Catalog of Tens of Thousands of Viruses from Human Metagenomes Reveals Hidden Associations with Chronic Diseases.</title>
        <authorList>
            <person name="Tisza M.J."/>
            <person name="Buck C.B."/>
        </authorList>
    </citation>
    <scope>NUCLEOTIDE SEQUENCE</scope>
    <source>
        <strain evidence="1">CtOZu12</strain>
    </source>
</reference>
<protein>
    <submittedName>
        <fullName evidence="1">Uncharacterized protein</fullName>
    </submittedName>
</protein>
<name>A0A8D9PEX8_9VIRU</name>
<sequence length="52" mass="6154">MHKVVHDLFQKRRFPCHLHSNKRIKLLDTLAQVFLSSHMTINDLIGTSCYFL</sequence>